<proteinExistence type="predicted"/>
<evidence type="ECO:0000259" key="2">
    <source>
        <dbReference type="Pfam" id="PF24800"/>
    </source>
</evidence>
<keyword evidence="1" id="KW-0812">Transmembrane</keyword>
<dbReference type="PANTHER" id="PTHR42109">
    <property type="entry name" value="UNPLACED GENOMIC SCAFFOLD UM_SCAF_CONTIG_1.265, WHOLE GENOME SHOTGUN SEQUENCE"/>
    <property type="match status" value="1"/>
</dbReference>
<reference evidence="3 4" key="1">
    <citation type="submission" date="2024-02" db="EMBL/GenBank/DDBJ databases">
        <title>De novo assembly and annotation of 12 fungi associated with fruit tree decline syndrome in Ontario, Canada.</title>
        <authorList>
            <person name="Sulman M."/>
            <person name="Ellouze W."/>
            <person name="Ilyukhin E."/>
        </authorList>
    </citation>
    <scope>NUCLEOTIDE SEQUENCE [LARGE SCALE GENOMIC DNA]</scope>
    <source>
        <strain evidence="3 4">M1-105</strain>
    </source>
</reference>
<feature type="transmembrane region" description="Helical" evidence="1">
    <location>
        <begin position="132"/>
        <end position="152"/>
    </location>
</feature>
<feature type="transmembrane region" description="Helical" evidence="1">
    <location>
        <begin position="67"/>
        <end position="90"/>
    </location>
</feature>
<feature type="transmembrane region" description="Helical" evidence="1">
    <location>
        <begin position="172"/>
        <end position="192"/>
    </location>
</feature>
<keyword evidence="1" id="KW-1133">Transmembrane helix</keyword>
<feature type="transmembrane region" description="Helical" evidence="1">
    <location>
        <begin position="245"/>
        <end position="269"/>
    </location>
</feature>
<comment type="caution">
    <text evidence="3">The sequence shown here is derived from an EMBL/GenBank/DDBJ whole genome shotgun (WGS) entry which is preliminary data.</text>
</comment>
<protein>
    <recommendedName>
        <fullName evidence="2">DUF7702 domain-containing protein</fullName>
    </recommendedName>
</protein>
<gene>
    <name evidence="3" type="ORF">SLS56_009128</name>
</gene>
<dbReference type="EMBL" id="JAJVDC020000148">
    <property type="protein sequence ID" value="KAL1621658.1"/>
    <property type="molecule type" value="Genomic_DNA"/>
</dbReference>
<keyword evidence="1" id="KW-0472">Membrane</keyword>
<feature type="domain" description="DUF7702" evidence="2">
    <location>
        <begin position="121"/>
        <end position="269"/>
    </location>
</feature>
<feature type="transmembrane region" description="Helical" evidence="1">
    <location>
        <begin position="12"/>
        <end position="30"/>
    </location>
</feature>
<name>A0ABR3SI87_9PEZI</name>
<accession>A0ABR3SI87</accession>
<dbReference type="InterPro" id="IPR056119">
    <property type="entry name" value="DUF7702"/>
</dbReference>
<dbReference type="Pfam" id="PF24800">
    <property type="entry name" value="DUF7702"/>
    <property type="match status" value="2"/>
</dbReference>
<keyword evidence="4" id="KW-1185">Reference proteome</keyword>
<evidence type="ECO:0000256" key="1">
    <source>
        <dbReference type="SAM" id="Phobius"/>
    </source>
</evidence>
<feature type="domain" description="DUF7702" evidence="2">
    <location>
        <begin position="4"/>
        <end position="91"/>
    </location>
</feature>
<sequence length="274" mass="29182">MGHLNQRGWINVATLVVYVPLLAGTLATLFRQRFRMKSFYYLLVFILVKFVGAAMTIDVQLKDNASLYTPAAILSTIVLTPLVMTVAGIINLQSASSPHFTPPQQAYALLPRSAAAAAPTEKRTFSSRSSRLTRLAHLLILASLALGIVGGLDVFSTAPDPDTPGKTYMRAAAGLAAGALLLIAAVVATNWGDARAFAGWSASLYVAVAVAVLPLLAARVAYTVGVAATVLTTRTQVFNPLTGSWVLYLCLAWLPEVLIGYVIVIMGLVKPRVR</sequence>
<dbReference type="PANTHER" id="PTHR42109:SF2">
    <property type="entry name" value="INTEGRAL MEMBRANE PROTEIN"/>
    <property type="match status" value="1"/>
</dbReference>
<feature type="transmembrane region" description="Helical" evidence="1">
    <location>
        <begin position="204"/>
        <end position="225"/>
    </location>
</feature>
<evidence type="ECO:0000313" key="4">
    <source>
        <dbReference type="Proteomes" id="UP001521116"/>
    </source>
</evidence>
<feature type="transmembrane region" description="Helical" evidence="1">
    <location>
        <begin position="39"/>
        <end position="61"/>
    </location>
</feature>
<dbReference type="Proteomes" id="UP001521116">
    <property type="component" value="Unassembled WGS sequence"/>
</dbReference>
<evidence type="ECO:0000313" key="3">
    <source>
        <dbReference type="EMBL" id="KAL1621658.1"/>
    </source>
</evidence>
<organism evidence="3 4">
    <name type="scientific">Neofusicoccum ribis</name>
    <dbReference type="NCBI Taxonomy" id="45134"/>
    <lineage>
        <taxon>Eukaryota</taxon>
        <taxon>Fungi</taxon>
        <taxon>Dikarya</taxon>
        <taxon>Ascomycota</taxon>
        <taxon>Pezizomycotina</taxon>
        <taxon>Dothideomycetes</taxon>
        <taxon>Dothideomycetes incertae sedis</taxon>
        <taxon>Botryosphaeriales</taxon>
        <taxon>Botryosphaeriaceae</taxon>
        <taxon>Neofusicoccum</taxon>
    </lineage>
</organism>